<gene>
    <name evidence="5" type="primary">rplE</name>
    <name evidence="9" type="ORF">A3D72_03505</name>
</gene>
<evidence type="ECO:0000256" key="5">
    <source>
        <dbReference type="HAMAP-Rule" id="MF_01333"/>
    </source>
</evidence>
<dbReference type="GO" id="GO:0003735">
    <property type="term" value="F:structural constituent of ribosome"/>
    <property type="evidence" value="ECO:0007669"/>
    <property type="project" value="InterPro"/>
</dbReference>
<dbReference type="PANTHER" id="PTHR11994">
    <property type="entry name" value="60S RIBOSOMAL PROTEIN L11-RELATED"/>
    <property type="match status" value="1"/>
</dbReference>
<dbReference type="GO" id="GO:1990904">
    <property type="term" value="C:ribonucleoprotein complex"/>
    <property type="evidence" value="ECO:0007669"/>
    <property type="project" value="UniProtKB-KW"/>
</dbReference>
<evidence type="ECO:0000259" key="7">
    <source>
        <dbReference type="Pfam" id="PF00281"/>
    </source>
</evidence>
<dbReference type="GO" id="GO:0019843">
    <property type="term" value="F:rRNA binding"/>
    <property type="evidence" value="ECO:0007669"/>
    <property type="project" value="UniProtKB-UniRule"/>
</dbReference>
<dbReference type="Pfam" id="PF00281">
    <property type="entry name" value="Ribosomal_L5"/>
    <property type="match status" value="1"/>
</dbReference>
<dbReference type="Pfam" id="PF00673">
    <property type="entry name" value="Ribosomal_L5_C"/>
    <property type="match status" value="1"/>
</dbReference>
<keyword evidence="5" id="KW-0694">RNA-binding</keyword>
<dbReference type="InterPro" id="IPR002132">
    <property type="entry name" value="Ribosomal_uL5"/>
</dbReference>
<keyword evidence="5" id="KW-0699">rRNA-binding</keyword>
<comment type="function">
    <text evidence="5">This is 1 of the proteins that bind and probably mediate the attachment of the 5S RNA into the large ribosomal subunit, where it forms part of the central protuberance. In the 70S ribosome it contacts protein S13 of the 30S subunit (bridge B1b), connecting the 2 subunits; this bridge is implicated in subunit movement. Contacts the P site tRNA; the 5S rRNA and some of its associated proteins might help stabilize positioning of ribosome-bound tRNAs.</text>
</comment>
<dbReference type="InterPro" id="IPR022803">
    <property type="entry name" value="Ribosomal_uL5_dom_sf"/>
</dbReference>
<evidence type="ECO:0000259" key="8">
    <source>
        <dbReference type="Pfam" id="PF00673"/>
    </source>
</evidence>
<dbReference type="InterPro" id="IPR031309">
    <property type="entry name" value="Ribosomal_uL5_C"/>
</dbReference>
<evidence type="ECO:0000256" key="6">
    <source>
        <dbReference type="RuleBase" id="RU003930"/>
    </source>
</evidence>
<organism evidence="9 10">
    <name type="scientific">Candidatus Uhrbacteria bacterium RIFCSPHIGHO2_02_FULL_57_19</name>
    <dbReference type="NCBI Taxonomy" id="1802391"/>
    <lineage>
        <taxon>Bacteria</taxon>
        <taxon>Candidatus Uhriibacteriota</taxon>
    </lineage>
</organism>
<evidence type="ECO:0000256" key="4">
    <source>
        <dbReference type="ARBA" id="ARBA00035245"/>
    </source>
</evidence>
<proteinExistence type="inferred from homology"/>
<accession>A0A1F7U7J7</accession>
<dbReference type="InterPro" id="IPR020930">
    <property type="entry name" value="Ribosomal_uL5_bac-type"/>
</dbReference>
<name>A0A1F7U7J7_9BACT</name>
<dbReference type="GO" id="GO:0005840">
    <property type="term" value="C:ribosome"/>
    <property type="evidence" value="ECO:0007669"/>
    <property type="project" value="UniProtKB-KW"/>
</dbReference>
<evidence type="ECO:0000256" key="1">
    <source>
        <dbReference type="ARBA" id="ARBA00008553"/>
    </source>
</evidence>
<comment type="caution">
    <text evidence="9">The sequence shown here is derived from an EMBL/GenBank/DDBJ whole genome shotgun (WGS) entry which is preliminary data.</text>
</comment>
<keyword evidence="2 5" id="KW-0689">Ribosomal protein</keyword>
<feature type="domain" description="Large ribosomal subunit protein uL5 N-terminal" evidence="7">
    <location>
        <begin position="24"/>
        <end position="80"/>
    </location>
</feature>
<dbReference type="PIRSF" id="PIRSF002161">
    <property type="entry name" value="Ribosomal_L5"/>
    <property type="match status" value="1"/>
</dbReference>
<dbReference type="InterPro" id="IPR031310">
    <property type="entry name" value="Ribosomal_uL5_N"/>
</dbReference>
<dbReference type="PROSITE" id="PS00358">
    <property type="entry name" value="RIBOSOMAL_L5"/>
    <property type="match status" value="1"/>
</dbReference>
<keyword evidence="3 5" id="KW-0687">Ribonucleoprotein</keyword>
<reference evidence="9 10" key="1">
    <citation type="journal article" date="2016" name="Nat. Commun.">
        <title>Thousands of microbial genomes shed light on interconnected biogeochemical processes in an aquifer system.</title>
        <authorList>
            <person name="Anantharaman K."/>
            <person name="Brown C.T."/>
            <person name="Hug L.A."/>
            <person name="Sharon I."/>
            <person name="Castelle C.J."/>
            <person name="Probst A.J."/>
            <person name="Thomas B.C."/>
            <person name="Singh A."/>
            <person name="Wilkins M.J."/>
            <person name="Karaoz U."/>
            <person name="Brodie E.L."/>
            <person name="Williams K.H."/>
            <person name="Hubbard S.S."/>
            <person name="Banfield J.F."/>
        </authorList>
    </citation>
    <scope>NUCLEOTIDE SEQUENCE [LARGE SCALE GENOMIC DNA]</scope>
</reference>
<dbReference type="Gene3D" id="3.30.1440.10">
    <property type="match status" value="1"/>
</dbReference>
<feature type="domain" description="Large ribosomal subunit protein uL5 C-terminal" evidence="8">
    <location>
        <begin position="85"/>
        <end position="177"/>
    </location>
</feature>
<dbReference type="STRING" id="1802391.A3D72_03505"/>
<dbReference type="EMBL" id="MGDZ01000004">
    <property type="protein sequence ID" value="OGL74219.1"/>
    <property type="molecule type" value="Genomic_DNA"/>
</dbReference>
<dbReference type="GO" id="GO:0000049">
    <property type="term" value="F:tRNA binding"/>
    <property type="evidence" value="ECO:0007669"/>
    <property type="project" value="UniProtKB-UniRule"/>
</dbReference>
<dbReference type="InterPro" id="IPR020929">
    <property type="entry name" value="Ribosomal_uL5_CS"/>
</dbReference>
<dbReference type="AlphaFoldDB" id="A0A1F7U7J7"/>
<dbReference type="GO" id="GO:0006412">
    <property type="term" value="P:translation"/>
    <property type="evidence" value="ECO:0007669"/>
    <property type="project" value="UniProtKB-UniRule"/>
</dbReference>
<dbReference type="Proteomes" id="UP000176303">
    <property type="component" value="Unassembled WGS sequence"/>
</dbReference>
<dbReference type="SUPFAM" id="SSF55282">
    <property type="entry name" value="RL5-like"/>
    <property type="match status" value="1"/>
</dbReference>
<evidence type="ECO:0000313" key="10">
    <source>
        <dbReference type="Proteomes" id="UP000176303"/>
    </source>
</evidence>
<keyword evidence="5" id="KW-0820">tRNA-binding</keyword>
<dbReference type="FunFam" id="3.30.1440.10:FF:000001">
    <property type="entry name" value="50S ribosomal protein L5"/>
    <property type="match status" value="1"/>
</dbReference>
<protein>
    <recommendedName>
        <fullName evidence="4 5">Large ribosomal subunit protein uL5</fullName>
    </recommendedName>
</protein>
<evidence type="ECO:0000256" key="3">
    <source>
        <dbReference type="ARBA" id="ARBA00023274"/>
    </source>
</evidence>
<sequence length="180" mass="20226">MTRLQEHYRKKVIPVLREQFGYGNVMAVPRLEKVVLNVGLSASQKDSKFQESAISTLTRITGQKPAPTVAKKSISNFKIRQGMTVGIRVTLRGRRMFDFVDKLIHVTLPRVRDFRGLSPSTIDQRGNLSIGFRESISFPEVSSDEVERLHGLEVAVVTTAKSRDEGLALLKALGFPFREK</sequence>
<comment type="subunit">
    <text evidence="5">Part of the 50S ribosomal subunit; part of the 5S rRNA/L5/L18/L25 subcomplex. Contacts the 5S rRNA and the P site tRNA. Forms a bridge to the 30S subunit in the 70S ribosome.</text>
</comment>
<evidence type="ECO:0000256" key="2">
    <source>
        <dbReference type="ARBA" id="ARBA00022980"/>
    </source>
</evidence>
<evidence type="ECO:0000313" key="9">
    <source>
        <dbReference type="EMBL" id="OGL74219.1"/>
    </source>
</evidence>
<dbReference type="HAMAP" id="MF_01333_B">
    <property type="entry name" value="Ribosomal_uL5_B"/>
    <property type="match status" value="1"/>
</dbReference>
<comment type="similarity">
    <text evidence="1 5 6">Belongs to the universal ribosomal protein uL5 family.</text>
</comment>
<dbReference type="NCBIfam" id="NF000585">
    <property type="entry name" value="PRK00010.1"/>
    <property type="match status" value="1"/>
</dbReference>